<dbReference type="AlphaFoldDB" id="A0AAD5K017"/>
<keyword evidence="2" id="KW-1185">Reference proteome</keyword>
<accession>A0AAD5K017</accession>
<name>A0AAD5K017_9FUNG</name>
<reference evidence="1" key="2">
    <citation type="submission" date="2023-02" db="EMBL/GenBank/DDBJ databases">
        <authorList>
            <consortium name="DOE Joint Genome Institute"/>
            <person name="Mondo S.J."/>
            <person name="Chang Y."/>
            <person name="Wang Y."/>
            <person name="Ahrendt S."/>
            <person name="Andreopoulos W."/>
            <person name="Barry K."/>
            <person name="Beard J."/>
            <person name="Benny G.L."/>
            <person name="Blankenship S."/>
            <person name="Bonito G."/>
            <person name="Cuomo C."/>
            <person name="Desiro A."/>
            <person name="Gervers K.A."/>
            <person name="Hundley H."/>
            <person name="Kuo A."/>
            <person name="LaButti K."/>
            <person name="Lang B.F."/>
            <person name="Lipzen A."/>
            <person name="O'Donnell K."/>
            <person name="Pangilinan J."/>
            <person name="Reynolds N."/>
            <person name="Sandor L."/>
            <person name="Smith M.W."/>
            <person name="Tsang A."/>
            <person name="Grigoriev I.V."/>
            <person name="Stajich J.E."/>
            <person name="Spatafora J.W."/>
        </authorList>
    </citation>
    <scope>NUCLEOTIDE SEQUENCE</scope>
    <source>
        <strain evidence="1">RSA 2281</strain>
    </source>
</reference>
<evidence type="ECO:0000313" key="1">
    <source>
        <dbReference type="EMBL" id="KAI9247681.1"/>
    </source>
</evidence>
<organism evidence="1 2">
    <name type="scientific">Phascolomyces articulosus</name>
    <dbReference type="NCBI Taxonomy" id="60185"/>
    <lineage>
        <taxon>Eukaryota</taxon>
        <taxon>Fungi</taxon>
        <taxon>Fungi incertae sedis</taxon>
        <taxon>Mucoromycota</taxon>
        <taxon>Mucoromycotina</taxon>
        <taxon>Mucoromycetes</taxon>
        <taxon>Mucorales</taxon>
        <taxon>Lichtheimiaceae</taxon>
        <taxon>Phascolomyces</taxon>
    </lineage>
</organism>
<comment type="caution">
    <text evidence="1">The sequence shown here is derived from an EMBL/GenBank/DDBJ whole genome shotgun (WGS) entry which is preliminary data.</text>
</comment>
<reference evidence="1" key="1">
    <citation type="journal article" date="2022" name="IScience">
        <title>Evolution of zygomycete secretomes and the origins of terrestrial fungal ecologies.</title>
        <authorList>
            <person name="Chang Y."/>
            <person name="Wang Y."/>
            <person name="Mondo S."/>
            <person name="Ahrendt S."/>
            <person name="Andreopoulos W."/>
            <person name="Barry K."/>
            <person name="Beard J."/>
            <person name="Benny G.L."/>
            <person name="Blankenship S."/>
            <person name="Bonito G."/>
            <person name="Cuomo C."/>
            <person name="Desiro A."/>
            <person name="Gervers K.A."/>
            <person name="Hundley H."/>
            <person name="Kuo A."/>
            <person name="LaButti K."/>
            <person name="Lang B.F."/>
            <person name="Lipzen A."/>
            <person name="O'Donnell K."/>
            <person name="Pangilinan J."/>
            <person name="Reynolds N."/>
            <person name="Sandor L."/>
            <person name="Smith M.E."/>
            <person name="Tsang A."/>
            <person name="Grigoriev I.V."/>
            <person name="Stajich J.E."/>
            <person name="Spatafora J.W."/>
        </authorList>
    </citation>
    <scope>NUCLEOTIDE SEQUENCE</scope>
    <source>
        <strain evidence="1">RSA 2281</strain>
    </source>
</reference>
<evidence type="ECO:0000313" key="2">
    <source>
        <dbReference type="Proteomes" id="UP001209540"/>
    </source>
</evidence>
<dbReference type="EMBL" id="JAIXMP010000041">
    <property type="protein sequence ID" value="KAI9247681.1"/>
    <property type="molecule type" value="Genomic_DNA"/>
</dbReference>
<protein>
    <submittedName>
        <fullName evidence="1">Uncharacterized protein</fullName>
    </submittedName>
</protein>
<gene>
    <name evidence="1" type="ORF">BDA99DRAFT_525743</name>
</gene>
<proteinExistence type="predicted"/>
<dbReference type="Proteomes" id="UP001209540">
    <property type="component" value="Unassembled WGS sequence"/>
</dbReference>
<sequence>MLLDDLWFRKFNSKLVDTIQFLRPILPTRHGVDTRTFHATGGSTVHIIKTKVYSKRLGRRMGMNSTLSRSQAGQQSLFQLCQYKFGSTKSCFFVTKWSP</sequence>